<dbReference type="GeneID" id="87834884"/>
<feature type="region of interest" description="Disordered" evidence="1">
    <location>
        <begin position="72"/>
        <end position="104"/>
    </location>
</feature>
<feature type="compositionally biased region" description="Basic and acidic residues" evidence="1">
    <location>
        <begin position="186"/>
        <end position="201"/>
    </location>
</feature>
<evidence type="ECO:0000256" key="1">
    <source>
        <dbReference type="SAM" id="MobiDB-lite"/>
    </source>
</evidence>
<comment type="caution">
    <text evidence="3">The sequence shown here is derived from an EMBL/GenBank/DDBJ whole genome shotgun (WGS) entry which is preliminary data.</text>
</comment>
<protein>
    <submittedName>
        <fullName evidence="3">Uncharacterized protein</fullName>
    </submittedName>
</protein>
<proteinExistence type="predicted"/>
<organism evidence="3 4">
    <name type="scientific">Chaetomium fimeti</name>
    <dbReference type="NCBI Taxonomy" id="1854472"/>
    <lineage>
        <taxon>Eukaryota</taxon>
        <taxon>Fungi</taxon>
        <taxon>Dikarya</taxon>
        <taxon>Ascomycota</taxon>
        <taxon>Pezizomycotina</taxon>
        <taxon>Sordariomycetes</taxon>
        <taxon>Sordariomycetidae</taxon>
        <taxon>Sordariales</taxon>
        <taxon>Chaetomiaceae</taxon>
        <taxon>Chaetomium</taxon>
    </lineage>
</organism>
<dbReference type="RefSeq" id="XP_062660706.1">
    <property type="nucleotide sequence ID" value="XM_062797936.1"/>
</dbReference>
<keyword evidence="2" id="KW-0472">Membrane</keyword>
<reference evidence="3" key="2">
    <citation type="submission" date="2023-06" db="EMBL/GenBank/DDBJ databases">
        <authorList>
            <consortium name="Lawrence Berkeley National Laboratory"/>
            <person name="Haridas S."/>
            <person name="Hensen N."/>
            <person name="Bonometti L."/>
            <person name="Westerberg I."/>
            <person name="Brannstrom I.O."/>
            <person name="Guillou S."/>
            <person name="Cros-Aarteil S."/>
            <person name="Calhoun S."/>
            <person name="Kuo A."/>
            <person name="Mondo S."/>
            <person name="Pangilinan J."/>
            <person name="Riley R."/>
            <person name="Labutti K."/>
            <person name="Andreopoulos B."/>
            <person name="Lipzen A."/>
            <person name="Chen C."/>
            <person name="Yanf M."/>
            <person name="Daum C."/>
            <person name="Ng V."/>
            <person name="Clum A."/>
            <person name="Steindorff A."/>
            <person name="Ohm R."/>
            <person name="Martin F."/>
            <person name="Silar P."/>
            <person name="Natvig D."/>
            <person name="Lalanne C."/>
            <person name="Gautier V."/>
            <person name="Ament-Velasquez S.L."/>
            <person name="Kruys A."/>
            <person name="Hutchinson M.I."/>
            <person name="Powell A.J."/>
            <person name="Barry K."/>
            <person name="Miller A.N."/>
            <person name="Grigoriev I.V."/>
            <person name="Debuchy R."/>
            <person name="Gladieux P."/>
            <person name="Thoren M.H."/>
            <person name="Johannesson H."/>
        </authorList>
    </citation>
    <scope>NUCLEOTIDE SEQUENCE</scope>
    <source>
        <strain evidence="3">CBS 168.71</strain>
    </source>
</reference>
<gene>
    <name evidence="3" type="ORF">B0H64DRAFT_120256</name>
</gene>
<keyword evidence="2" id="KW-1133">Transmembrane helix</keyword>
<dbReference type="EMBL" id="JAUEPN010000003">
    <property type="protein sequence ID" value="KAK3297192.1"/>
    <property type="molecule type" value="Genomic_DNA"/>
</dbReference>
<feature type="region of interest" description="Disordered" evidence="1">
    <location>
        <begin position="186"/>
        <end position="210"/>
    </location>
</feature>
<evidence type="ECO:0000256" key="2">
    <source>
        <dbReference type="SAM" id="Phobius"/>
    </source>
</evidence>
<sequence length="253" mass="27253">MAARMEREREWCNMDVGSEVSCRNILPLSLSFPHVSSVCCHLVRVAIGARHGMYECSLAPPFAWIKTTNSHISDSSIPSSSSIAPRPGRGVDPSSSSQKSPTGRYKFEIFPTPTMIVSHHTRSCLSPSTSSAPSSQRTMNSLRQPNITAELRLYQLDRALYSPLPSLSPPNNNDAPLDTDIFSTPDHDQRAGIPPNRDDLARAAPPSKGPAVAADKETILILLVLLVLLRLLPAAIPVVLTPAPAPVSTHAPA</sequence>
<feature type="compositionally biased region" description="Low complexity" evidence="1">
    <location>
        <begin position="72"/>
        <end position="83"/>
    </location>
</feature>
<keyword evidence="2" id="KW-0812">Transmembrane</keyword>
<dbReference type="Proteomes" id="UP001278766">
    <property type="component" value="Unassembled WGS sequence"/>
</dbReference>
<evidence type="ECO:0000313" key="4">
    <source>
        <dbReference type="Proteomes" id="UP001278766"/>
    </source>
</evidence>
<dbReference type="AlphaFoldDB" id="A0AAE0HJ70"/>
<name>A0AAE0HJ70_9PEZI</name>
<evidence type="ECO:0000313" key="3">
    <source>
        <dbReference type="EMBL" id="KAK3297192.1"/>
    </source>
</evidence>
<feature type="transmembrane region" description="Helical" evidence="2">
    <location>
        <begin position="218"/>
        <end position="240"/>
    </location>
</feature>
<accession>A0AAE0HJ70</accession>
<keyword evidence="4" id="KW-1185">Reference proteome</keyword>
<reference evidence="3" key="1">
    <citation type="journal article" date="2023" name="Mol. Phylogenet. Evol.">
        <title>Genome-scale phylogeny and comparative genomics of the fungal order Sordariales.</title>
        <authorList>
            <person name="Hensen N."/>
            <person name="Bonometti L."/>
            <person name="Westerberg I."/>
            <person name="Brannstrom I.O."/>
            <person name="Guillou S."/>
            <person name="Cros-Aarteil S."/>
            <person name="Calhoun S."/>
            <person name="Haridas S."/>
            <person name="Kuo A."/>
            <person name="Mondo S."/>
            <person name="Pangilinan J."/>
            <person name="Riley R."/>
            <person name="LaButti K."/>
            <person name="Andreopoulos B."/>
            <person name="Lipzen A."/>
            <person name="Chen C."/>
            <person name="Yan M."/>
            <person name="Daum C."/>
            <person name="Ng V."/>
            <person name="Clum A."/>
            <person name="Steindorff A."/>
            <person name="Ohm R.A."/>
            <person name="Martin F."/>
            <person name="Silar P."/>
            <person name="Natvig D.O."/>
            <person name="Lalanne C."/>
            <person name="Gautier V."/>
            <person name="Ament-Velasquez S.L."/>
            <person name="Kruys A."/>
            <person name="Hutchinson M.I."/>
            <person name="Powell A.J."/>
            <person name="Barry K."/>
            <person name="Miller A.N."/>
            <person name="Grigoriev I.V."/>
            <person name="Debuchy R."/>
            <person name="Gladieux P."/>
            <person name="Hiltunen Thoren M."/>
            <person name="Johannesson H."/>
        </authorList>
    </citation>
    <scope>NUCLEOTIDE SEQUENCE</scope>
    <source>
        <strain evidence="3">CBS 168.71</strain>
    </source>
</reference>